<feature type="region of interest" description="Disordered" evidence="9">
    <location>
        <begin position="51"/>
        <end position="217"/>
    </location>
</feature>
<dbReference type="Pfam" id="PF16213">
    <property type="entry name" value="DCB"/>
    <property type="match status" value="1"/>
</dbReference>
<dbReference type="InterPro" id="IPR046455">
    <property type="entry name" value="Sec7/BIG1-like_C"/>
</dbReference>
<accession>A0A1Y1IPB2</accession>
<organism evidence="11 12">
    <name type="scientific">Klebsormidium nitens</name>
    <name type="common">Green alga</name>
    <name type="synonym">Ulothrix nitens</name>
    <dbReference type="NCBI Taxonomy" id="105231"/>
    <lineage>
        <taxon>Eukaryota</taxon>
        <taxon>Viridiplantae</taxon>
        <taxon>Streptophyta</taxon>
        <taxon>Klebsormidiophyceae</taxon>
        <taxon>Klebsormidiales</taxon>
        <taxon>Klebsormidiaceae</taxon>
        <taxon>Klebsormidium</taxon>
    </lineage>
</organism>
<dbReference type="SUPFAM" id="SSF48425">
    <property type="entry name" value="Sec7 domain"/>
    <property type="match status" value="1"/>
</dbReference>
<dbReference type="Gene3D" id="1.10.1000.11">
    <property type="entry name" value="Arf Nucleotide-binding Site Opener,domain 2"/>
    <property type="match status" value="1"/>
</dbReference>
<dbReference type="InterPro" id="IPR000904">
    <property type="entry name" value="Sec7_dom"/>
</dbReference>
<dbReference type="PROSITE" id="PS50190">
    <property type="entry name" value="SEC7"/>
    <property type="match status" value="1"/>
</dbReference>
<dbReference type="OrthoDB" id="430364at2759"/>
<dbReference type="InterPro" id="IPR032629">
    <property type="entry name" value="DCB_dom"/>
</dbReference>
<keyword evidence="8" id="KW-0472">Membrane</keyword>
<protein>
    <submittedName>
        <fullName evidence="11">Guanine nucleotide exchange family protein</fullName>
    </submittedName>
</protein>
<proteinExistence type="predicted"/>
<dbReference type="InterPro" id="IPR032691">
    <property type="entry name" value="Mon2/Sec7/BIG1-like_HUS"/>
</dbReference>
<comment type="subunit">
    <text evidence="3">Homodimer.</text>
</comment>
<dbReference type="PANTHER" id="PTHR10663">
    <property type="entry name" value="GUANYL-NUCLEOTIDE EXCHANGE FACTOR"/>
    <property type="match status" value="1"/>
</dbReference>
<dbReference type="Pfam" id="PF09324">
    <property type="entry name" value="Sec7-like_HDS"/>
    <property type="match status" value="1"/>
</dbReference>
<dbReference type="STRING" id="105231.A0A1Y1IPB2"/>
<dbReference type="CDD" id="cd00171">
    <property type="entry name" value="Sec7"/>
    <property type="match status" value="1"/>
</dbReference>
<feature type="region of interest" description="Disordered" evidence="9">
    <location>
        <begin position="1704"/>
        <end position="1751"/>
    </location>
</feature>
<dbReference type="InterPro" id="IPR016024">
    <property type="entry name" value="ARM-type_fold"/>
</dbReference>
<dbReference type="GO" id="GO:0005829">
    <property type="term" value="C:cytosol"/>
    <property type="evidence" value="ECO:0007669"/>
    <property type="project" value="UniProtKB-SubCell"/>
</dbReference>
<keyword evidence="12" id="KW-1185">Reference proteome</keyword>
<name>A0A1Y1IPB2_KLENI</name>
<dbReference type="PANTHER" id="PTHR10663:SF375">
    <property type="entry name" value="LD29171P"/>
    <property type="match status" value="1"/>
</dbReference>
<keyword evidence="5" id="KW-0963">Cytoplasm</keyword>
<dbReference type="Proteomes" id="UP000054558">
    <property type="component" value="Unassembled WGS sequence"/>
</dbReference>
<keyword evidence="7" id="KW-0653">Protein transport</keyword>
<evidence type="ECO:0000313" key="12">
    <source>
        <dbReference type="Proteomes" id="UP000054558"/>
    </source>
</evidence>
<feature type="compositionally biased region" description="Basic and acidic residues" evidence="9">
    <location>
        <begin position="1459"/>
        <end position="1472"/>
    </location>
</feature>
<comment type="subcellular location">
    <subcellularLocation>
        <location evidence="2">Cytoplasm</location>
        <location evidence="2">Cytosol</location>
    </subcellularLocation>
    <subcellularLocation>
        <location evidence="1">Membrane</location>
        <topology evidence="1">Peripheral membrane protein</topology>
        <orientation evidence="1">Cytoplasmic side</orientation>
    </subcellularLocation>
</comment>
<evidence type="ECO:0000256" key="5">
    <source>
        <dbReference type="ARBA" id="ARBA00022490"/>
    </source>
</evidence>
<feature type="compositionally biased region" description="Basic and acidic residues" evidence="9">
    <location>
        <begin position="731"/>
        <end position="749"/>
    </location>
</feature>
<evidence type="ECO:0000256" key="7">
    <source>
        <dbReference type="ARBA" id="ARBA00022927"/>
    </source>
</evidence>
<evidence type="ECO:0000256" key="8">
    <source>
        <dbReference type="ARBA" id="ARBA00023136"/>
    </source>
</evidence>
<evidence type="ECO:0000256" key="6">
    <source>
        <dbReference type="ARBA" id="ARBA00022658"/>
    </source>
</evidence>
<dbReference type="InterPro" id="IPR015403">
    <property type="entry name" value="Mon2/Sec7/BIG1-like_HDS"/>
</dbReference>
<feature type="compositionally biased region" description="Low complexity" evidence="9">
    <location>
        <begin position="1725"/>
        <end position="1740"/>
    </location>
</feature>
<dbReference type="InterPro" id="IPR035999">
    <property type="entry name" value="Sec7_dom_sf"/>
</dbReference>
<feature type="region of interest" description="Disordered" evidence="9">
    <location>
        <begin position="1458"/>
        <end position="1478"/>
    </location>
</feature>
<reference evidence="11 12" key="1">
    <citation type="journal article" date="2014" name="Nat. Commun.">
        <title>Klebsormidium flaccidum genome reveals primary factors for plant terrestrial adaptation.</title>
        <authorList>
            <person name="Hori K."/>
            <person name="Maruyama F."/>
            <person name="Fujisawa T."/>
            <person name="Togashi T."/>
            <person name="Yamamoto N."/>
            <person name="Seo M."/>
            <person name="Sato S."/>
            <person name="Yamada T."/>
            <person name="Mori H."/>
            <person name="Tajima N."/>
            <person name="Moriyama T."/>
            <person name="Ikeuchi M."/>
            <person name="Watanabe M."/>
            <person name="Wada H."/>
            <person name="Kobayashi K."/>
            <person name="Saito M."/>
            <person name="Masuda T."/>
            <person name="Sasaki-Sekimoto Y."/>
            <person name="Mashiguchi K."/>
            <person name="Awai K."/>
            <person name="Shimojima M."/>
            <person name="Masuda S."/>
            <person name="Iwai M."/>
            <person name="Nobusawa T."/>
            <person name="Narise T."/>
            <person name="Kondo S."/>
            <person name="Saito H."/>
            <person name="Sato R."/>
            <person name="Murakawa M."/>
            <person name="Ihara Y."/>
            <person name="Oshima-Yamada Y."/>
            <person name="Ohtaka K."/>
            <person name="Satoh M."/>
            <person name="Sonobe K."/>
            <person name="Ishii M."/>
            <person name="Ohtani R."/>
            <person name="Kanamori-Sato M."/>
            <person name="Honoki R."/>
            <person name="Miyazaki D."/>
            <person name="Mochizuki H."/>
            <person name="Umetsu J."/>
            <person name="Higashi K."/>
            <person name="Shibata D."/>
            <person name="Kamiya Y."/>
            <person name="Sato N."/>
            <person name="Nakamura Y."/>
            <person name="Tabata S."/>
            <person name="Ida S."/>
            <person name="Kurokawa K."/>
            <person name="Ohta H."/>
        </authorList>
    </citation>
    <scope>NUCLEOTIDE SEQUENCE [LARGE SCALE GENOMIC DNA]</scope>
    <source>
        <strain evidence="11 12">NIES-2285</strain>
    </source>
</reference>
<feature type="compositionally biased region" description="Polar residues" evidence="9">
    <location>
        <begin position="204"/>
        <end position="215"/>
    </location>
</feature>
<keyword evidence="6" id="KW-0344">Guanine-nucleotide releasing factor</keyword>
<dbReference type="GO" id="GO:0016020">
    <property type="term" value="C:membrane"/>
    <property type="evidence" value="ECO:0007669"/>
    <property type="project" value="UniProtKB-SubCell"/>
</dbReference>
<evidence type="ECO:0000259" key="10">
    <source>
        <dbReference type="PROSITE" id="PS50190"/>
    </source>
</evidence>
<dbReference type="Pfam" id="PF01369">
    <property type="entry name" value="Sec7"/>
    <property type="match status" value="1"/>
</dbReference>
<dbReference type="Pfam" id="PF12783">
    <property type="entry name" value="Sec7-like_HUS"/>
    <property type="match status" value="1"/>
</dbReference>
<dbReference type="OMA" id="EVMCAYI"/>
<evidence type="ECO:0000256" key="2">
    <source>
        <dbReference type="ARBA" id="ARBA00004514"/>
    </source>
</evidence>
<dbReference type="SMART" id="SM00222">
    <property type="entry name" value="Sec7"/>
    <property type="match status" value="1"/>
</dbReference>
<dbReference type="GO" id="GO:0015031">
    <property type="term" value="P:protein transport"/>
    <property type="evidence" value="ECO:0007669"/>
    <property type="project" value="UniProtKB-KW"/>
</dbReference>
<dbReference type="FunFam" id="1.10.1000.11:FF:000005">
    <property type="entry name" value="Brefeldin A-inhibited guanine nucleotide-exchange 1"/>
    <property type="match status" value="1"/>
</dbReference>
<dbReference type="InterPro" id="IPR023394">
    <property type="entry name" value="Sec7_C_sf"/>
</dbReference>
<dbReference type="SUPFAM" id="SSF48371">
    <property type="entry name" value="ARM repeat"/>
    <property type="match status" value="1"/>
</dbReference>
<evidence type="ECO:0000313" key="11">
    <source>
        <dbReference type="EMBL" id="GAQ91021.1"/>
    </source>
</evidence>
<evidence type="ECO:0000256" key="4">
    <source>
        <dbReference type="ARBA" id="ARBA00022448"/>
    </source>
</evidence>
<dbReference type="GO" id="GO:0005085">
    <property type="term" value="F:guanyl-nucleotide exchange factor activity"/>
    <property type="evidence" value="ECO:0000318"/>
    <property type="project" value="GO_Central"/>
</dbReference>
<feature type="domain" description="SEC7" evidence="10">
    <location>
        <begin position="760"/>
        <end position="947"/>
    </location>
</feature>
<keyword evidence="4" id="KW-0813">Transport</keyword>
<dbReference type="GO" id="GO:0032012">
    <property type="term" value="P:regulation of ARF protein signal transduction"/>
    <property type="evidence" value="ECO:0007669"/>
    <property type="project" value="InterPro"/>
</dbReference>
<feature type="compositionally biased region" description="Basic and acidic residues" evidence="9">
    <location>
        <begin position="1705"/>
        <end position="1715"/>
    </location>
</feature>
<dbReference type="GO" id="GO:0005802">
    <property type="term" value="C:trans-Golgi network"/>
    <property type="evidence" value="ECO:0000318"/>
    <property type="project" value="GO_Central"/>
</dbReference>
<evidence type="ECO:0000256" key="1">
    <source>
        <dbReference type="ARBA" id="ARBA00004287"/>
    </source>
</evidence>
<gene>
    <name evidence="11" type="ORF">KFL_007140050</name>
</gene>
<dbReference type="InterPro" id="IPR032817">
    <property type="entry name" value="Mon2_C"/>
</dbReference>
<dbReference type="Gene3D" id="1.10.220.20">
    <property type="match status" value="1"/>
</dbReference>
<feature type="region of interest" description="Disordered" evidence="9">
    <location>
        <begin position="731"/>
        <end position="752"/>
    </location>
</feature>
<evidence type="ECO:0000256" key="9">
    <source>
        <dbReference type="SAM" id="MobiDB-lite"/>
    </source>
</evidence>
<feature type="compositionally biased region" description="Basic and acidic residues" evidence="9">
    <location>
        <begin position="64"/>
        <end position="81"/>
    </location>
</feature>
<feature type="compositionally biased region" description="Low complexity" evidence="9">
    <location>
        <begin position="120"/>
        <end position="134"/>
    </location>
</feature>
<dbReference type="Pfam" id="PF20252">
    <property type="entry name" value="BIG2_C"/>
    <property type="match status" value="1"/>
</dbReference>
<dbReference type="EMBL" id="DF237663">
    <property type="protein sequence ID" value="GAQ91021.1"/>
    <property type="molecule type" value="Genomic_DNA"/>
</dbReference>
<dbReference type="FunFam" id="1.10.220.20:FF:000002">
    <property type="entry name" value="Brefeldin A-inhibited guanine nucleotide-exchange protein 1"/>
    <property type="match status" value="1"/>
</dbReference>
<feature type="compositionally biased region" description="Low complexity" evidence="9">
    <location>
        <begin position="160"/>
        <end position="170"/>
    </location>
</feature>
<feature type="compositionally biased region" description="Low complexity" evidence="9">
    <location>
        <begin position="183"/>
        <end position="194"/>
    </location>
</feature>
<evidence type="ECO:0000256" key="3">
    <source>
        <dbReference type="ARBA" id="ARBA00011738"/>
    </source>
</evidence>
<dbReference type="Pfam" id="PF16206">
    <property type="entry name" value="Mon2_C"/>
    <property type="match status" value="1"/>
</dbReference>
<sequence>MASKVQSQAPMSRLGRLVVPALEKVVKAASWRKHQRLITECKSVIDHFTKAPEKLPPLPSPSTFKREKVEQAADQPSERTGDAGVPPETLRSAKENGSEEDSTIRGPSENLAGEGTADVQAASSASEESQALSSTGAPEIGATTANPEQEAGGEAGAGTGAESAAENGSAQEEHAEQNASVKASLARSESAAAVEEAKPAVQSPDFTQQFSSGSGKESDFAWGIPARPILFDGDTPVSHGDAELILRPLQLACETSSVKIVEPVLDLVQKLVAHGHLRGEVDIGTTPDTKLLQEVFDGVCRCYDIADETVELLVLRALLTGVTSQSVHVHGETLLKIVRTCYNIFLGSKAVVNQTTAKAALTQMLVLVFRRMEADTSQVAVTPIVVADLMEPAERSTTDQTSMLFVQGFINKVVQEIGEAWTAPVTQLSGSHRHDGAFDTIPQSSPVDEEGVKDAALLDAKSWEVNLQKEIAKKASQKGGLGQDVGDELEEGVSANTNSLRRDAFLVFRALCKLSMKAPPQEGVIDPFAVRGKIVALELLKILLENAGAIFRTNERFVGAIKQYLCLSLLKNSASSLLSVFQLSCSIFMSLVARFRAGLKAEIGVFFPMIVLRVLENVAQPNYAQKMIVMRFLEKLCVDPQILVDVFVNYDCDLDSSNIFERTVNGLLKTAQGVPPSVETTLEPKQDGALRLAAVKCLVGVLRSMGSWTNKQLNLIQIAAHGRAVAVSAAQEKEEGDHLGSDGGGDHLDGAGSEVSEAVHFEQRRAYKIELQEGIALFNKKPKKGIEFLVRNGKLGGTPEEIAAFLREGRGLDKVMVGEYLGERDDTCLKVMHAYVDAHDFAGIEFDNAIRLFLSGFRLPGEAQKIDRLMEKFAQRYCKCNPKSFSSADTAYVLAYSVIMLNTDAHNPMVKQKMSKAQFIRNNRGIDENGDLPEEFLGALYDRIVKNEIKMKSDGAAGARAAAVAAAKPQGGLEAILQLVLPRRKRDVSADTSEDIIRHMQDMFKQGTGKGGTLFNAASDVEIVRPMVEVVWAPMLAAFSVPLDKSDDAVVTYQCLEGFRHAIHVAAVMQMETIRDAYITSLAKFTSLHSAADIKQKNIDAIKTLMSVAEEDGNHLADAWEHVLTCISRFEHLHQIGEGVMTDAALFAGARPDAKKARGSAKGSRRSHLPAEAIQSGAIKRGSYDSAGVGGNAAGPVTSEQIATLVSNLGLLEQIDSTEINRIFTSSERLNSEAIVEFVKAIIKVSLDELRSPAEPRIFSLTKIVEISHFNMSRIRLVWSRIWAELSDYFVTVGCAENLTVAMYAVDSLRQLAMKFLERDELANYNFQNDFLKPFVVIMRKSNSVEIRELIIRCMSQMVLARVGNVKSGWKVMFMVFTTAAADEHKNIVTLAFQTIEKIVRDYFSYITETETSTFTDCVNCLIAFTNSRFNKDVSLNAIAFLRFCALKLAEGELGQPVDQRDAADGGEHKAEPPQAPFTDRDDHLYFWFPLLAGLSELTFDPRPDVRKSSLEVLFDTLRYHGHLFSPALWERVFDSVLFPIFDYVRRASAERSLSLASDRSAGGGTETPGATREGLEMDVWLYETCTLALQLVVDLFVKFYAVVDPLLPRILGLLTAFIKRPHQSLAAIGVAAFVRLISSAGALFSPADWDAVLAALADAGSSTLPDLSALTTDRLEEATLRQQRGEALDDDDVEDSASTAARMLGEDGAGREGEAAGEGGAGASGAEAQGRGTGAQEAGAADEAEGQGAEEGAAIGSVQQSIADLRCRTAVQLLLVQAVSELYALHHGALSPAHTLALLDVLYLMAGHAHKVNSDPRGRARLQQLRALTQMADPPLLRLESEAFHAYLTLLQRLPADQPQLATAGGPLHVEARLVDLCAEVLHMYINTASAAGAGDGEGGKARPQHWAVPLGSARRRELTARSPLVVAALQAITALKGPAFEQHLTKTFFPLLTQLVGCEHSSADVQAALSTLFTQRVGPLLLGLKVGKI</sequence>